<dbReference type="PIRSF" id="PIRSF005719">
    <property type="entry name" value="SMC"/>
    <property type="match status" value="1"/>
</dbReference>
<dbReference type="VEuPathDB" id="TriTrypDB:BSAL_32135"/>
<dbReference type="SUPFAM" id="SSF52540">
    <property type="entry name" value="P-loop containing nucleoside triphosphate hydrolases"/>
    <property type="match status" value="1"/>
</dbReference>
<evidence type="ECO:0000256" key="2">
    <source>
        <dbReference type="ARBA" id="ARBA00006005"/>
    </source>
</evidence>
<accession>A0A0S4JMS1</accession>
<feature type="coiled-coil region" evidence="12">
    <location>
        <begin position="444"/>
        <end position="478"/>
    </location>
</feature>
<keyword evidence="6" id="KW-0067">ATP-binding</keyword>
<keyword evidence="5" id="KW-0498">Mitosis</keyword>
<dbReference type="InterPro" id="IPR003395">
    <property type="entry name" value="RecF/RecN/SMC_N"/>
</dbReference>
<evidence type="ECO:0000313" key="15">
    <source>
        <dbReference type="EMBL" id="CUG91447.1"/>
    </source>
</evidence>
<feature type="domain" description="SMC hinge" evidence="14">
    <location>
        <begin position="553"/>
        <end position="670"/>
    </location>
</feature>
<keyword evidence="16" id="KW-1185">Reference proteome</keyword>
<feature type="region of interest" description="Disordered" evidence="13">
    <location>
        <begin position="1"/>
        <end position="26"/>
    </location>
</feature>
<keyword evidence="4" id="KW-0547">Nucleotide-binding</keyword>
<evidence type="ECO:0000256" key="6">
    <source>
        <dbReference type="ARBA" id="ARBA00022840"/>
    </source>
</evidence>
<feature type="region of interest" description="Disordered" evidence="13">
    <location>
        <begin position="349"/>
        <end position="369"/>
    </location>
</feature>
<keyword evidence="8" id="KW-0226">DNA condensation</keyword>
<evidence type="ECO:0000256" key="13">
    <source>
        <dbReference type="SAM" id="MobiDB-lite"/>
    </source>
</evidence>
<dbReference type="InterPro" id="IPR036277">
    <property type="entry name" value="SMC_hinge_sf"/>
</dbReference>
<feature type="coiled-coil region" evidence="12">
    <location>
        <begin position="1091"/>
        <end position="1161"/>
    </location>
</feature>
<dbReference type="OMA" id="CPALDNM"/>
<organism evidence="15 16">
    <name type="scientific">Bodo saltans</name>
    <name type="common">Flagellated protozoan</name>
    <dbReference type="NCBI Taxonomy" id="75058"/>
    <lineage>
        <taxon>Eukaryota</taxon>
        <taxon>Discoba</taxon>
        <taxon>Euglenozoa</taxon>
        <taxon>Kinetoplastea</taxon>
        <taxon>Metakinetoplastina</taxon>
        <taxon>Eubodonida</taxon>
        <taxon>Bodonidae</taxon>
        <taxon>Bodo</taxon>
    </lineage>
</organism>
<evidence type="ECO:0000256" key="7">
    <source>
        <dbReference type="ARBA" id="ARBA00023054"/>
    </source>
</evidence>
<evidence type="ECO:0000256" key="11">
    <source>
        <dbReference type="PIRNR" id="PIRNR005719"/>
    </source>
</evidence>
<feature type="coiled-coil region" evidence="12">
    <location>
        <begin position="729"/>
        <end position="836"/>
    </location>
</feature>
<dbReference type="Gene3D" id="1.20.1060.20">
    <property type="match status" value="1"/>
</dbReference>
<dbReference type="Gene3D" id="1.10.287.1490">
    <property type="match status" value="1"/>
</dbReference>
<feature type="compositionally biased region" description="Basic and acidic residues" evidence="13">
    <location>
        <begin position="946"/>
        <end position="969"/>
    </location>
</feature>
<dbReference type="InterPro" id="IPR024704">
    <property type="entry name" value="SMC"/>
</dbReference>
<keyword evidence="7 12" id="KW-0175">Coiled coil</keyword>
<feature type="compositionally biased region" description="Acidic residues" evidence="13">
    <location>
        <begin position="1013"/>
        <end position="1022"/>
    </location>
</feature>
<dbReference type="PANTHER" id="PTHR18937">
    <property type="entry name" value="STRUCTURAL MAINTENANCE OF CHROMOSOMES SMC FAMILY MEMBER"/>
    <property type="match status" value="1"/>
</dbReference>
<dbReference type="InterPro" id="IPR027417">
    <property type="entry name" value="P-loop_NTPase"/>
</dbReference>
<dbReference type="Gene3D" id="3.40.50.300">
    <property type="entry name" value="P-loop containing nucleotide triphosphate hydrolases"/>
    <property type="match status" value="2"/>
</dbReference>
<dbReference type="PANTHER" id="PTHR18937:SF172">
    <property type="entry name" value="STRUCTURAL MAINTENANCE OF CHROMOSOMES PROTEIN"/>
    <property type="match status" value="1"/>
</dbReference>
<evidence type="ECO:0000259" key="14">
    <source>
        <dbReference type="SMART" id="SM00968"/>
    </source>
</evidence>
<dbReference type="SMART" id="SM00968">
    <property type="entry name" value="SMC_hinge"/>
    <property type="match status" value="1"/>
</dbReference>
<evidence type="ECO:0000313" key="16">
    <source>
        <dbReference type="Proteomes" id="UP000051952"/>
    </source>
</evidence>
<evidence type="ECO:0000256" key="1">
    <source>
        <dbReference type="ARBA" id="ARBA00004123"/>
    </source>
</evidence>
<dbReference type="GO" id="GO:0005524">
    <property type="term" value="F:ATP binding"/>
    <property type="evidence" value="ECO:0007669"/>
    <property type="project" value="UniProtKB-KW"/>
</dbReference>
<dbReference type="Pfam" id="PF02463">
    <property type="entry name" value="SMC_N"/>
    <property type="match status" value="1"/>
</dbReference>
<dbReference type="EMBL" id="CYKH01001926">
    <property type="protein sequence ID" value="CUG91447.1"/>
    <property type="molecule type" value="Genomic_DNA"/>
</dbReference>
<evidence type="ECO:0000256" key="5">
    <source>
        <dbReference type="ARBA" id="ARBA00022776"/>
    </source>
</evidence>
<dbReference type="Gene3D" id="3.30.70.1620">
    <property type="match status" value="1"/>
</dbReference>
<dbReference type="SUPFAM" id="SSF75553">
    <property type="entry name" value="Smc hinge domain"/>
    <property type="match status" value="1"/>
</dbReference>
<name>A0A0S4JMS1_BODSA</name>
<evidence type="ECO:0000256" key="10">
    <source>
        <dbReference type="ARBA" id="ARBA00023306"/>
    </source>
</evidence>
<comment type="subcellular location">
    <subcellularLocation>
        <location evidence="1 11">Nucleus</location>
    </subcellularLocation>
</comment>
<dbReference type="OrthoDB" id="5575062at2759"/>
<dbReference type="FunFam" id="3.40.50.300:FF:000481">
    <property type="entry name" value="Structural maintenance of chromosomes 4"/>
    <property type="match status" value="1"/>
</dbReference>
<proteinExistence type="inferred from homology"/>
<feature type="region of interest" description="Disordered" evidence="13">
    <location>
        <begin position="994"/>
        <end position="1067"/>
    </location>
</feature>
<dbReference type="GO" id="GO:0016887">
    <property type="term" value="F:ATP hydrolysis activity"/>
    <property type="evidence" value="ECO:0007669"/>
    <property type="project" value="InterPro"/>
</dbReference>
<dbReference type="Pfam" id="PF06470">
    <property type="entry name" value="SMC_hinge"/>
    <property type="match status" value="1"/>
</dbReference>
<evidence type="ECO:0000256" key="8">
    <source>
        <dbReference type="ARBA" id="ARBA00023067"/>
    </source>
</evidence>
<reference evidence="16" key="1">
    <citation type="submission" date="2015-09" db="EMBL/GenBank/DDBJ databases">
        <authorList>
            <consortium name="Pathogen Informatics"/>
        </authorList>
    </citation>
    <scope>NUCLEOTIDE SEQUENCE [LARGE SCALE GENOMIC DNA]</scope>
    <source>
        <strain evidence="16">Lake Konstanz</strain>
    </source>
</reference>
<evidence type="ECO:0000256" key="4">
    <source>
        <dbReference type="ARBA" id="ARBA00022741"/>
    </source>
</evidence>
<dbReference type="GO" id="GO:0005634">
    <property type="term" value="C:nucleus"/>
    <property type="evidence" value="ECO:0007669"/>
    <property type="project" value="UniProtKB-SubCell"/>
</dbReference>
<evidence type="ECO:0000256" key="3">
    <source>
        <dbReference type="ARBA" id="ARBA00022618"/>
    </source>
</evidence>
<dbReference type="InterPro" id="IPR010935">
    <property type="entry name" value="SMC_hinge"/>
</dbReference>
<evidence type="ECO:0000256" key="9">
    <source>
        <dbReference type="ARBA" id="ARBA00023242"/>
    </source>
</evidence>
<dbReference type="Proteomes" id="UP000051952">
    <property type="component" value="Unassembled WGS sequence"/>
</dbReference>
<dbReference type="GO" id="GO:0000796">
    <property type="term" value="C:condensin complex"/>
    <property type="evidence" value="ECO:0007669"/>
    <property type="project" value="TreeGrafter"/>
</dbReference>
<dbReference type="GO" id="GO:0051301">
    <property type="term" value="P:cell division"/>
    <property type="evidence" value="ECO:0007669"/>
    <property type="project" value="UniProtKB-KW"/>
</dbReference>
<keyword evidence="9 11" id="KW-0539">Nucleus</keyword>
<keyword evidence="3" id="KW-0132">Cell division</keyword>
<gene>
    <name evidence="15" type="ORF">BSAL_32135</name>
</gene>
<evidence type="ECO:0000256" key="12">
    <source>
        <dbReference type="SAM" id="Coils"/>
    </source>
</evidence>
<sequence>MSNVSRAISSSIGEHHSHSATQNNPPTRFVIRDIDVENFKSYAGTHRIGPFHKTFTCVIGPNGSGKSNVIDAMLFVFGKAAKKIRLEKLSELIHSSAAFPQLSYAAVTVNFIEVRETKEDADDPTQRLEIPGTELSIKREVHRNNQSQYFINNIRSTQKEVVATLTEKGVDLDHNRFLILQGEVEQISLMKPKAEKEGEEGLLEYLDDLIGTNQYVDSITQAAAAFDHVQEERLGILDDLRRALADRNALEAAKLSTLNYVTKDNHLQRTLIVLCQLKTEDMEKQLVGPRKRLEALVQELQAIDAKSKETRDAVGELSKEEDAKKKIVKAATVELEAIRSRKLALEEDYEKEKASAEEQEKQRKKEMDKIKKASEEIKAHQLQAQNAELDVSLKEQRFQEVKDDLAAEEPRYAAAKDALVTKEKPIRVELEKARKSLLPYTRKLQEAEEVRSTAVERLRREEDKIHRAEKDLDAARQDVFKQQQIARDVTEMLTKAENDTTAQSIQAIQSNLKQCVAQKLQINQSIEDTKRNFKEGSANDRIANYLLSQRDIKKYFGTLRQLGRIDPAFDVAAGVASNQWGFHVVEDEETATLVLERLKSSNMGRATLIVLDKVGKRLADKIDRKFQAPSQSDRLFDMIQPINEKFRPAFYSAVQDTLVCEDLQTARRIGFGAGGGARHRVVTRSGELVEPNGTILAGGQPRPAELNAARAPQDQQAVKDVLMKLQHELQDAVARENGVREQLVQLEQQNSSISPDQIRRMKSQLTAANAAVTAAERRIAEMERQLAQLRDNAAQQEFRANLKQRINEASDAVRTCEEEQSEFQNTVKELERQLANIGGAEFLELEKSVLSMRTRLDVDEKALREAKKVLQKSAATKERKEKDLLEAQARLEALRDENAEQLKEQLSRLQQLVDTAEKERLRQQKVVADAETAVENVKSQITVLEEQLREHNKERDRTEETRQQEEATISKELATLGKLTEKLQRAEEHIRDNIRSYGADTYEPQNGVKGEEYPDLSDDDSDENSKNETRARKRALSTDGSDDDDADAAPRPSHLSTTEGDEPKQTPQLTEAQISAIVFTVPVEKLVNYDYQHSSHLARELSEEIKRLEATIDFTAVGRWREKDVIYRRIKDSYDTVRTRLDNAELQLNTLKDRRKKEFLECFHIIQRNVKEMYQMLTHGGDAEVELVDTQDPFEGVNFLVRPPKKSWKQVSNLSGGEKTLSSLALVFALHHVRPTPVYVMDEIDAALDFKNVSIVANYVLRQATGAQFIIISLRNNMFELAHQLVGICKIRDVTRSLTLNPHAMQHMIHETLIRQQQARRQKRARDEGAALISDHARVD</sequence>
<comment type="similarity">
    <text evidence="2">Belongs to the SMC family. SMC4 subfamily.</text>
</comment>
<keyword evidence="10" id="KW-0131">Cell cycle</keyword>
<dbReference type="GO" id="GO:0007076">
    <property type="term" value="P:mitotic chromosome condensation"/>
    <property type="evidence" value="ECO:0007669"/>
    <property type="project" value="TreeGrafter"/>
</dbReference>
<protein>
    <recommendedName>
        <fullName evidence="11">Structural maintenance of chromosomes protein</fullName>
    </recommendedName>
</protein>
<feature type="region of interest" description="Disordered" evidence="13">
    <location>
        <begin position="946"/>
        <end position="973"/>
    </location>
</feature>